<feature type="chain" id="PRO_5039261902" evidence="1">
    <location>
        <begin position="21"/>
        <end position="144"/>
    </location>
</feature>
<name>A0A7W7FZB2_9ACTN</name>
<keyword evidence="3" id="KW-1185">Reference proteome</keyword>
<protein>
    <submittedName>
        <fullName evidence="2">Uncharacterized protein</fullName>
    </submittedName>
</protein>
<sequence length="144" mass="14846">MTRPLKALLFGLLGATLLSAATITGAVAFASKGVATTPAAAPSFDPITPAATTTAPTVSPTLSLADLDLTPKVVKNQCFGSAGCSVLVKVEMGYGGTPLILDETWEVTYELTGDETGPIIGTFELAGSRYDQDEIHLSTRSSKP</sequence>
<dbReference type="Proteomes" id="UP000542742">
    <property type="component" value="Unassembled WGS sequence"/>
</dbReference>
<gene>
    <name evidence="2" type="ORF">BKA14_000053</name>
</gene>
<keyword evidence="1" id="KW-0732">Signal</keyword>
<feature type="signal peptide" evidence="1">
    <location>
        <begin position="1"/>
        <end position="20"/>
    </location>
</feature>
<dbReference type="EMBL" id="JACHMF010000001">
    <property type="protein sequence ID" value="MBB4689905.1"/>
    <property type="molecule type" value="Genomic_DNA"/>
</dbReference>
<evidence type="ECO:0000313" key="3">
    <source>
        <dbReference type="Proteomes" id="UP000542742"/>
    </source>
</evidence>
<dbReference type="AlphaFoldDB" id="A0A7W7FZB2"/>
<dbReference type="RefSeq" id="WP_184948944.1">
    <property type="nucleotide sequence ID" value="NZ_BOMC01000081.1"/>
</dbReference>
<comment type="caution">
    <text evidence="2">The sequence shown here is derived from an EMBL/GenBank/DDBJ whole genome shotgun (WGS) entry which is preliminary data.</text>
</comment>
<organism evidence="2 3">
    <name type="scientific">Paractinoplanes abujensis</name>
    <dbReference type="NCBI Taxonomy" id="882441"/>
    <lineage>
        <taxon>Bacteria</taxon>
        <taxon>Bacillati</taxon>
        <taxon>Actinomycetota</taxon>
        <taxon>Actinomycetes</taxon>
        <taxon>Micromonosporales</taxon>
        <taxon>Micromonosporaceae</taxon>
        <taxon>Paractinoplanes</taxon>
    </lineage>
</organism>
<proteinExistence type="predicted"/>
<reference evidence="2 3" key="1">
    <citation type="submission" date="2020-08" db="EMBL/GenBank/DDBJ databases">
        <title>Sequencing the genomes of 1000 actinobacteria strains.</title>
        <authorList>
            <person name="Klenk H.-P."/>
        </authorList>
    </citation>
    <scope>NUCLEOTIDE SEQUENCE [LARGE SCALE GENOMIC DNA]</scope>
    <source>
        <strain evidence="2 3">DSM 45518</strain>
    </source>
</reference>
<evidence type="ECO:0000256" key="1">
    <source>
        <dbReference type="SAM" id="SignalP"/>
    </source>
</evidence>
<evidence type="ECO:0000313" key="2">
    <source>
        <dbReference type="EMBL" id="MBB4689905.1"/>
    </source>
</evidence>
<accession>A0A7W7FZB2</accession>